<evidence type="ECO:0000313" key="2">
    <source>
        <dbReference type="EMBL" id="GMA92561.1"/>
    </source>
</evidence>
<feature type="compositionally biased region" description="Low complexity" evidence="1">
    <location>
        <begin position="22"/>
        <end position="38"/>
    </location>
</feature>
<name>A0ABQ6JW87_9MICO</name>
<reference evidence="3" key="1">
    <citation type="journal article" date="2019" name="Int. J. Syst. Evol. Microbiol.">
        <title>The Global Catalogue of Microorganisms (GCM) 10K type strain sequencing project: providing services to taxonomists for standard genome sequencing and annotation.</title>
        <authorList>
            <consortium name="The Broad Institute Genomics Platform"/>
            <consortium name="The Broad Institute Genome Sequencing Center for Infectious Disease"/>
            <person name="Wu L."/>
            <person name="Ma J."/>
        </authorList>
    </citation>
    <scope>NUCLEOTIDE SEQUENCE [LARGE SCALE GENOMIC DNA]</scope>
    <source>
        <strain evidence="3">NBRC 108755</strain>
    </source>
</reference>
<feature type="compositionally biased region" description="Basic and acidic residues" evidence="1">
    <location>
        <begin position="41"/>
        <end position="52"/>
    </location>
</feature>
<dbReference type="Proteomes" id="UP001157069">
    <property type="component" value="Unassembled WGS sequence"/>
</dbReference>
<feature type="region of interest" description="Disordered" evidence="1">
    <location>
        <begin position="21"/>
        <end position="52"/>
    </location>
</feature>
<evidence type="ECO:0000256" key="1">
    <source>
        <dbReference type="SAM" id="MobiDB-lite"/>
    </source>
</evidence>
<organism evidence="2 3">
    <name type="scientific">Homoserinibacter gongjuensis</name>
    <dbReference type="NCBI Taxonomy" id="1162968"/>
    <lineage>
        <taxon>Bacteria</taxon>
        <taxon>Bacillati</taxon>
        <taxon>Actinomycetota</taxon>
        <taxon>Actinomycetes</taxon>
        <taxon>Micrococcales</taxon>
        <taxon>Microbacteriaceae</taxon>
        <taxon>Homoserinibacter</taxon>
    </lineage>
</organism>
<protein>
    <submittedName>
        <fullName evidence="2">Uncharacterized protein</fullName>
    </submittedName>
</protein>
<keyword evidence="3" id="KW-1185">Reference proteome</keyword>
<dbReference type="EMBL" id="BSVA01000001">
    <property type="protein sequence ID" value="GMA92561.1"/>
    <property type="molecule type" value="Genomic_DNA"/>
</dbReference>
<evidence type="ECO:0000313" key="3">
    <source>
        <dbReference type="Proteomes" id="UP001157069"/>
    </source>
</evidence>
<sequence length="52" mass="5799">MQEWAPVFAERVGGRVERIADAPPGRTASRRTAAARGWRPQHTDWREGLGLA</sequence>
<proteinExistence type="predicted"/>
<gene>
    <name evidence="2" type="ORF">GCM10025869_30900</name>
</gene>
<accession>A0ABQ6JW87</accession>
<comment type="caution">
    <text evidence="2">The sequence shown here is derived from an EMBL/GenBank/DDBJ whole genome shotgun (WGS) entry which is preliminary data.</text>
</comment>